<gene>
    <name evidence="1" type="ORF">COX03_01450</name>
</gene>
<proteinExistence type="predicted"/>
<organism evidence="1 2">
    <name type="scientific">Candidatus Woesebacteria bacterium CG22_combo_CG10-13_8_21_14_all_39_10</name>
    <dbReference type="NCBI Taxonomy" id="1975059"/>
    <lineage>
        <taxon>Bacteria</taxon>
        <taxon>Candidatus Woeseibacteriota</taxon>
    </lineage>
</organism>
<accession>A0A2H0BJ95</accession>
<dbReference type="EMBL" id="PCSW01000045">
    <property type="protein sequence ID" value="PIP57737.1"/>
    <property type="molecule type" value="Genomic_DNA"/>
</dbReference>
<dbReference type="PANTHER" id="PTHR38471:SF2">
    <property type="entry name" value="FOUR HELIX BUNDLE PROTEIN"/>
    <property type="match status" value="1"/>
</dbReference>
<dbReference type="InterPro" id="IPR036583">
    <property type="entry name" value="23S_rRNA_IVS_sf"/>
</dbReference>
<comment type="caution">
    <text evidence="1">The sequence shown here is derived from an EMBL/GenBank/DDBJ whole genome shotgun (WGS) entry which is preliminary data.</text>
</comment>
<reference evidence="1 2" key="1">
    <citation type="submission" date="2017-09" db="EMBL/GenBank/DDBJ databases">
        <title>Depth-based differentiation of microbial function through sediment-hosted aquifers and enrichment of novel symbionts in the deep terrestrial subsurface.</title>
        <authorList>
            <person name="Probst A.J."/>
            <person name="Ladd B."/>
            <person name="Jarett J.K."/>
            <person name="Geller-Mcgrath D.E."/>
            <person name="Sieber C.M."/>
            <person name="Emerson J.B."/>
            <person name="Anantharaman K."/>
            <person name="Thomas B.C."/>
            <person name="Malmstrom R."/>
            <person name="Stieglmeier M."/>
            <person name="Klingl A."/>
            <person name="Woyke T."/>
            <person name="Ryan C.M."/>
            <person name="Banfield J.F."/>
        </authorList>
    </citation>
    <scope>NUCLEOTIDE SEQUENCE [LARGE SCALE GENOMIC DNA]</scope>
    <source>
        <strain evidence="1">CG22_combo_CG10-13_8_21_14_all_39_10</strain>
    </source>
</reference>
<dbReference type="InterPro" id="IPR012657">
    <property type="entry name" value="23S_rRNA-intervening_sequence"/>
</dbReference>
<name>A0A2H0BJ95_9BACT</name>
<dbReference type="Pfam" id="PF05635">
    <property type="entry name" value="23S_rRNA_IVP"/>
    <property type="match status" value="1"/>
</dbReference>
<dbReference type="Gene3D" id="1.20.1440.60">
    <property type="entry name" value="23S rRNA-intervening sequence"/>
    <property type="match status" value="1"/>
</dbReference>
<dbReference type="PANTHER" id="PTHR38471">
    <property type="entry name" value="FOUR HELIX BUNDLE PROTEIN"/>
    <property type="match status" value="1"/>
</dbReference>
<dbReference type="SUPFAM" id="SSF158446">
    <property type="entry name" value="IVS-encoded protein-like"/>
    <property type="match status" value="1"/>
</dbReference>
<evidence type="ECO:0000313" key="2">
    <source>
        <dbReference type="Proteomes" id="UP000229847"/>
    </source>
</evidence>
<dbReference type="Proteomes" id="UP000229847">
    <property type="component" value="Unassembled WGS sequence"/>
</dbReference>
<dbReference type="NCBIfam" id="TIGR02436">
    <property type="entry name" value="four helix bundle protein"/>
    <property type="match status" value="1"/>
</dbReference>
<evidence type="ECO:0000313" key="1">
    <source>
        <dbReference type="EMBL" id="PIP57737.1"/>
    </source>
</evidence>
<dbReference type="AlphaFoldDB" id="A0A2H0BJ95"/>
<protein>
    <submittedName>
        <fullName evidence="1">Four helix bundle protein</fullName>
    </submittedName>
</protein>
<dbReference type="PIRSF" id="PIRSF035652">
    <property type="entry name" value="CHP02436"/>
    <property type="match status" value="1"/>
</dbReference>
<sequence length="118" mass="13784">MLENKREIHDRIYKFVLNVLQSIKIVPKTTENLILIKQVVRSSASVGANALEADGSESKKEFIHRFTISKKEAKETYYWLSLISDYNPNLKKNFFELIDENQQLIKIISTIILNTKRK</sequence>